<dbReference type="EC" id="2.7.1.6" evidence="10"/>
<dbReference type="InterPro" id="IPR019539">
    <property type="entry name" value="GalKase_N"/>
</dbReference>
<evidence type="ECO:0000256" key="6">
    <source>
        <dbReference type="ARBA" id="ARBA00022840"/>
    </source>
</evidence>
<dbReference type="PROSITE" id="PS00627">
    <property type="entry name" value="GHMP_KINASES_ATP"/>
    <property type="match status" value="1"/>
</dbReference>
<comment type="caution">
    <text evidence="14">The sequence shown here is derived from an EMBL/GenBank/DDBJ whole genome shotgun (WGS) entry which is preliminary data.</text>
</comment>
<evidence type="ECO:0000256" key="5">
    <source>
        <dbReference type="ARBA" id="ARBA00022777"/>
    </source>
</evidence>
<dbReference type="InterPro" id="IPR006206">
    <property type="entry name" value="Mevalonate/galactokinase"/>
</dbReference>
<dbReference type="PRINTS" id="PR00473">
    <property type="entry name" value="GALCTOKINASE"/>
</dbReference>
<dbReference type="Pfam" id="PF08544">
    <property type="entry name" value="GHMP_kinases_C"/>
    <property type="match status" value="1"/>
</dbReference>
<dbReference type="SUPFAM" id="SSF55060">
    <property type="entry name" value="GHMP Kinase, C-terminal domain"/>
    <property type="match status" value="1"/>
</dbReference>
<evidence type="ECO:0000256" key="4">
    <source>
        <dbReference type="ARBA" id="ARBA00022741"/>
    </source>
</evidence>
<reference evidence="14 15" key="1">
    <citation type="submission" date="2018-11" db="EMBL/GenBank/DDBJ databases">
        <title>Genomes From Bacteria Associated with the Canine Oral Cavity: a Test Case for Automated Genome-Based Taxonomic Assignment.</title>
        <authorList>
            <person name="Coil D.A."/>
            <person name="Jospin G."/>
            <person name="Darling A.E."/>
            <person name="Wallis C."/>
            <person name="Davis I.J."/>
            <person name="Harris S."/>
            <person name="Eisen J.A."/>
            <person name="Holcombe L.J."/>
            <person name="O'Flynn C."/>
        </authorList>
    </citation>
    <scope>NUCLEOTIDE SEQUENCE [LARGE SCALE GENOMIC DNA]</scope>
    <source>
        <strain evidence="14 15">OH770</strain>
    </source>
</reference>
<evidence type="ECO:0000259" key="11">
    <source>
        <dbReference type="Pfam" id="PF00288"/>
    </source>
</evidence>
<keyword evidence="8" id="KW-0299">Galactose metabolism</keyword>
<dbReference type="InterPro" id="IPR006204">
    <property type="entry name" value="GHMP_kinase_N_dom"/>
</dbReference>
<dbReference type="PIRSF" id="PIRSF000530">
    <property type="entry name" value="Galactokinase"/>
    <property type="match status" value="1"/>
</dbReference>
<dbReference type="PRINTS" id="PR00959">
    <property type="entry name" value="MEVGALKINASE"/>
</dbReference>
<dbReference type="GO" id="GO:0005829">
    <property type="term" value="C:cytosol"/>
    <property type="evidence" value="ECO:0007669"/>
    <property type="project" value="TreeGrafter"/>
</dbReference>
<dbReference type="GO" id="GO:0004335">
    <property type="term" value="F:galactokinase activity"/>
    <property type="evidence" value="ECO:0007669"/>
    <property type="project" value="UniProtKB-UniRule"/>
</dbReference>
<evidence type="ECO:0000256" key="8">
    <source>
        <dbReference type="ARBA" id="ARBA00023144"/>
    </source>
</evidence>
<dbReference type="Pfam" id="PF10509">
    <property type="entry name" value="GalKase_gal_bdg"/>
    <property type="match status" value="1"/>
</dbReference>
<dbReference type="PANTHER" id="PTHR10457:SF7">
    <property type="entry name" value="GALACTOKINASE-RELATED"/>
    <property type="match status" value="1"/>
</dbReference>
<dbReference type="OrthoDB" id="250531at2"/>
<dbReference type="RefSeq" id="WP_124869196.1">
    <property type="nucleotide sequence ID" value="NZ_RQZF01000003.1"/>
</dbReference>
<dbReference type="PANTHER" id="PTHR10457">
    <property type="entry name" value="MEVALONATE KINASE/GALACTOKINASE"/>
    <property type="match status" value="1"/>
</dbReference>
<dbReference type="PROSITE" id="PS00106">
    <property type="entry name" value="GALACTOKINASE"/>
    <property type="match status" value="1"/>
</dbReference>
<accession>A0A3P1SEU6</accession>
<feature type="domain" description="GHMP kinase C-terminal" evidence="12">
    <location>
        <begin position="326"/>
        <end position="403"/>
    </location>
</feature>
<evidence type="ECO:0000256" key="1">
    <source>
        <dbReference type="ARBA" id="ARBA00006566"/>
    </source>
</evidence>
<feature type="domain" description="Galactokinase N-terminal" evidence="13">
    <location>
        <begin position="24"/>
        <end position="73"/>
    </location>
</feature>
<comment type="similarity">
    <text evidence="1">Belongs to the GHMP kinase family. GalK subfamily.</text>
</comment>
<dbReference type="SUPFAM" id="SSF54211">
    <property type="entry name" value="Ribosomal protein S5 domain 2-like"/>
    <property type="match status" value="1"/>
</dbReference>
<evidence type="ECO:0000256" key="3">
    <source>
        <dbReference type="ARBA" id="ARBA00022723"/>
    </source>
</evidence>
<keyword evidence="2 14" id="KW-0808">Transferase</keyword>
<dbReference type="Pfam" id="PF00288">
    <property type="entry name" value="GHMP_kinases_N"/>
    <property type="match status" value="1"/>
</dbReference>
<evidence type="ECO:0000256" key="9">
    <source>
        <dbReference type="ARBA" id="ARBA00023277"/>
    </source>
</evidence>
<keyword evidence="3" id="KW-0479">Metal-binding</keyword>
<dbReference type="NCBIfam" id="TIGR00131">
    <property type="entry name" value="gal_kin"/>
    <property type="match status" value="1"/>
</dbReference>
<evidence type="ECO:0000256" key="7">
    <source>
        <dbReference type="ARBA" id="ARBA00022842"/>
    </source>
</evidence>
<evidence type="ECO:0000259" key="12">
    <source>
        <dbReference type="Pfam" id="PF08544"/>
    </source>
</evidence>
<dbReference type="InterPro" id="IPR013750">
    <property type="entry name" value="GHMP_kinase_C_dom"/>
</dbReference>
<dbReference type="GO" id="GO:0005524">
    <property type="term" value="F:ATP binding"/>
    <property type="evidence" value="ECO:0007669"/>
    <property type="project" value="UniProtKB-UniRule"/>
</dbReference>
<keyword evidence="7" id="KW-0460">Magnesium</keyword>
<keyword evidence="15" id="KW-1185">Reference proteome</keyword>
<evidence type="ECO:0000313" key="15">
    <source>
        <dbReference type="Proteomes" id="UP000280444"/>
    </source>
</evidence>
<dbReference type="InterPro" id="IPR006203">
    <property type="entry name" value="GHMP_knse_ATP-bd_CS"/>
</dbReference>
<dbReference type="FunFam" id="3.30.70.890:FF:000001">
    <property type="entry name" value="Galactokinase"/>
    <property type="match status" value="1"/>
</dbReference>
<keyword evidence="9" id="KW-0119">Carbohydrate metabolism</keyword>
<protein>
    <recommendedName>
        <fullName evidence="10">Galactokinase</fullName>
        <ecNumber evidence="10">2.7.1.6</ecNumber>
    </recommendedName>
</protein>
<evidence type="ECO:0000256" key="10">
    <source>
        <dbReference type="NCBIfam" id="TIGR00131"/>
    </source>
</evidence>
<dbReference type="InterPro" id="IPR020568">
    <property type="entry name" value="Ribosomal_Su5_D2-typ_SF"/>
</dbReference>
<keyword evidence="6" id="KW-0067">ATP-binding</keyword>
<dbReference type="GO" id="GO:0006012">
    <property type="term" value="P:galactose metabolic process"/>
    <property type="evidence" value="ECO:0007669"/>
    <property type="project" value="UniProtKB-UniRule"/>
</dbReference>
<dbReference type="EMBL" id="RQZF01000003">
    <property type="protein sequence ID" value="RRC95529.1"/>
    <property type="molecule type" value="Genomic_DNA"/>
</dbReference>
<name>A0A3P1SEU6_9ACTO</name>
<sequence length="425" mass="44881">MTNTPDIIWTPAASTEEGARNARELFTRIFGGEAEGVWRAPGRVNIIGEHVDYNGGPCLPIALPHAAYVAVRPRPDRRVRLVSPQTVDAVDELNLDTIGPAGSEGEVKGWAAYLVGVAWALEQAGYGPLTGFDIALWSCVPLGAGLSSSAALECATAVALDDLAGLGLAGTVEAPNKEGRGILVTASRRAENDIAGANTGGLDQSASMHCTHGHALVLDSRDMSVRQTPFDIAASGCELLVIDTRAPHQLVDGQYGQRRADCEAAAAILGVNLLVDVEDYEAAMTALADNAPEEDRERLQARTRHVLSEIARTKAFIDILESEPLLSEEKLQVLGGLMNDSHDSLRDDYEVTVPELDVAVDVARARGAYGARMTGGGFGGSVIALVKTEQAEEIARAVTEAFAERGFAQPHVFVATPADGAGRVE</sequence>
<dbReference type="InterPro" id="IPR014721">
    <property type="entry name" value="Ribsml_uS5_D2-typ_fold_subgr"/>
</dbReference>
<dbReference type="InterPro" id="IPR000705">
    <property type="entry name" value="Galactokinase"/>
</dbReference>
<proteinExistence type="inferred from homology"/>
<dbReference type="Gene3D" id="3.30.230.10">
    <property type="match status" value="1"/>
</dbReference>
<dbReference type="InterPro" id="IPR019741">
    <property type="entry name" value="Galactokinase_CS"/>
</dbReference>
<dbReference type="Gene3D" id="3.30.70.890">
    <property type="entry name" value="GHMP kinase, C-terminal domain"/>
    <property type="match status" value="1"/>
</dbReference>
<keyword evidence="5 14" id="KW-0418">Kinase</keyword>
<organism evidence="14 15">
    <name type="scientific">Schaalia canis</name>
    <dbReference type="NCBI Taxonomy" id="100469"/>
    <lineage>
        <taxon>Bacteria</taxon>
        <taxon>Bacillati</taxon>
        <taxon>Actinomycetota</taxon>
        <taxon>Actinomycetes</taxon>
        <taxon>Actinomycetales</taxon>
        <taxon>Actinomycetaceae</taxon>
        <taxon>Schaalia</taxon>
    </lineage>
</organism>
<dbReference type="AlphaFoldDB" id="A0A3P1SEU6"/>
<gene>
    <name evidence="14" type="primary">galK</name>
    <name evidence="14" type="ORF">EII11_04445</name>
</gene>
<evidence type="ECO:0000259" key="13">
    <source>
        <dbReference type="Pfam" id="PF10509"/>
    </source>
</evidence>
<evidence type="ECO:0000256" key="2">
    <source>
        <dbReference type="ARBA" id="ARBA00022679"/>
    </source>
</evidence>
<feature type="domain" description="GHMP kinase N-terminal" evidence="11">
    <location>
        <begin position="113"/>
        <end position="209"/>
    </location>
</feature>
<dbReference type="Proteomes" id="UP000280444">
    <property type="component" value="Unassembled WGS sequence"/>
</dbReference>
<evidence type="ECO:0000313" key="14">
    <source>
        <dbReference type="EMBL" id="RRC95529.1"/>
    </source>
</evidence>
<keyword evidence="4" id="KW-0547">Nucleotide-binding</keyword>
<dbReference type="InterPro" id="IPR036554">
    <property type="entry name" value="GHMP_kinase_C_sf"/>
</dbReference>
<dbReference type="GO" id="GO:0046872">
    <property type="term" value="F:metal ion binding"/>
    <property type="evidence" value="ECO:0007669"/>
    <property type="project" value="UniProtKB-KW"/>
</dbReference>